<dbReference type="EMBL" id="JAGIYQ010000012">
    <property type="protein sequence ID" value="MBP0726537.1"/>
    <property type="molecule type" value="Genomic_DNA"/>
</dbReference>
<dbReference type="GO" id="GO:0007165">
    <property type="term" value="P:signal transduction"/>
    <property type="evidence" value="ECO:0007669"/>
    <property type="project" value="UniProtKB-KW"/>
</dbReference>
<dbReference type="CDD" id="cd01068">
    <property type="entry name" value="globin_sensor"/>
    <property type="match status" value="1"/>
</dbReference>
<dbReference type="RefSeq" id="WP_209406877.1">
    <property type="nucleotide sequence ID" value="NZ_JAGIYQ010000012.1"/>
</dbReference>
<dbReference type="GO" id="GO:0016020">
    <property type="term" value="C:membrane"/>
    <property type="evidence" value="ECO:0007669"/>
    <property type="project" value="InterPro"/>
</dbReference>
<sequence>MFFKKKSNQVHNLKETLEEKVELNIQNDSEILKQVKMIGLTSDDLRRIKRIQPFIIERLETIVNDFYENLENEPSLVTTINNNSTMERLKKTLTQHLTEMFDGVINNSFIEKRVKIAHIHVKIGLKTKWYMCAFQNLFLSLQSIVEEKILDKEECLATIRAVSKILNLEQQIVLEAYDNETDRIHKENQEKKILVRDNVSNASQNLAAISEETNASFHELNSKSLEIVSFAKSGTELSALAEERAKKGKEQIHNQKMNMSNITNSIKDISTDVLELIDITKQMQEIVNIVTAIADQTNLLSLNAAIEAARAGEQGKGFAIVAGEVRKLSEETKKSVTNVSTLILNTNTEVQKLMQSLEQIKGAVIDGNSNMKETEDYFEEILNTMRETKTQNNKIENEVHSFVSVVNDLGKAFDEVAFSADSLTMLTHELS</sequence>
<dbReference type="PANTHER" id="PTHR32089">
    <property type="entry name" value="METHYL-ACCEPTING CHEMOTAXIS PROTEIN MCPB"/>
    <property type="match status" value="1"/>
</dbReference>
<keyword evidence="1 2" id="KW-0807">Transducer</keyword>
<dbReference type="SMART" id="SM00283">
    <property type="entry name" value="MA"/>
    <property type="match status" value="1"/>
</dbReference>
<dbReference type="AlphaFoldDB" id="A0A940NLP6"/>
<dbReference type="Gene3D" id="1.10.490.10">
    <property type="entry name" value="Globins"/>
    <property type="match status" value="1"/>
</dbReference>
<dbReference type="Pfam" id="PF00015">
    <property type="entry name" value="MCPsignal"/>
    <property type="match status" value="1"/>
</dbReference>
<dbReference type="GO" id="GO:0020037">
    <property type="term" value="F:heme binding"/>
    <property type="evidence" value="ECO:0007669"/>
    <property type="project" value="InterPro"/>
</dbReference>
<dbReference type="Gene3D" id="1.10.287.950">
    <property type="entry name" value="Methyl-accepting chemotaxis protein"/>
    <property type="match status" value="1"/>
</dbReference>
<name>A0A940NLP6_9BACI</name>
<keyword evidence="5" id="KW-1185">Reference proteome</keyword>
<evidence type="ECO:0000313" key="4">
    <source>
        <dbReference type="EMBL" id="MBP0726537.1"/>
    </source>
</evidence>
<dbReference type="GO" id="GO:0019825">
    <property type="term" value="F:oxygen binding"/>
    <property type="evidence" value="ECO:0007669"/>
    <property type="project" value="InterPro"/>
</dbReference>
<dbReference type="Pfam" id="PF11563">
    <property type="entry name" value="Protoglobin"/>
    <property type="match status" value="1"/>
</dbReference>
<proteinExistence type="predicted"/>
<dbReference type="InterPro" id="IPR009050">
    <property type="entry name" value="Globin-like_sf"/>
</dbReference>
<feature type="domain" description="Methyl-accepting transducer" evidence="3">
    <location>
        <begin position="197"/>
        <end position="417"/>
    </location>
</feature>
<dbReference type="InterPro" id="IPR044398">
    <property type="entry name" value="Globin-sensor_dom"/>
</dbReference>
<evidence type="ECO:0000259" key="3">
    <source>
        <dbReference type="PROSITE" id="PS50111"/>
    </source>
</evidence>
<evidence type="ECO:0000256" key="1">
    <source>
        <dbReference type="ARBA" id="ARBA00023224"/>
    </source>
</evidence>
<reference evidence="4" key="1">
    <citation type="submission" date="2021-04" db="EMBL/GenBank/DDBJ databases">
        <title>Genome seq and assembly of Bacillus sp.</title>
        <authorList>
            <person name="Chhetri G."/>
        </authorList>
    </citation>
    <scope>NUCLEOTIDE SEQUENCE</scope>
    <source>
        <strain evidence="4">RG28</strain>
    </source>
</reference>
<dbReference type="InterPro" id="IPR012292">
    <property type="entry name" value="Globin/Proto"/>
</dbReference>
<dbReference type="SUPFAM" id="SSF46458">
    <property type="entry name" value="Globin-like"/>
    <property type="match status" value="1"/>
</dbReference>
<organism evidence="4 5">
    <name type="scientific">Gottfriedia endophytica</name>
    <dbReference type="NCBI Taxonomy" id="2820819"/>
    <lineage>
        <taxon>Bacteria</taxon>
        <taxon>Bacillati</taxon>
        <taxon>Bacillota</taxon>
        <taxon>Bacilli</taxon>
        <taxon>Bacillales</taxon>
        <taxon>Bacillaceae</taxon>
        <taxon>Gottfriedia</taxon>
    </lineage>
</organism>
<dbReference type="PANTHER" id="PTHR32089:SF118">
    <property type="entry name" value="HEME-BASED AEROTACTIC TRANSDUCER HEMAT"/>
    <property type="match status" value="1"/>
</dbReference>
<comment type="caution">
    <text evidence="4">The sequence shown here is derived from an EMBL/GenBank/DDBJ whole genome shotgun (WGS) entry which is preliminary data.</text>
</comment>
<dbReference type="Proteomes" id="UP000682134">
    <property type="component" value="Unassembled WGS sequence"/>
</dbReference>
<dbReference type="InterPro" id="IPR039379">
    <property type="entry name" value="Protoglobin_sensor_dom"/>
</dbReference>
<evidence type="ECO:0000256" key="2">
    <source>
        <dbReference type="PROSITE-ProRule" id="PRU00284"/>
    </source>
</evidence>
<protein>
    <submittedName>
        <fullName evidence="4">Globin-coupled sensor protein</fullName>
    </submittedName>
</protein>
<gene>
    <name evidence="4" type="ORF">J5Y03_15355</name>
</gene>
<dbReference type="SUPFAM" id="SSF58104">
    <property type="entry name" value="Methyl-accepting chemotaxis protein (MCP) signaling domain"/>
    <property type="match status" value="1"/>
</dbReference>
<dbReference type="PROSITE" id="PS50111">
    <property type="entry name" value="CHEMOTAXIS_TRANSDUC_2"/>
    <property type="match status" value="1"/>
</dbReference>
<accession>A0A940NLP6</accession>
<dbReference type="InterPro" id="IPR004089">
    <property type="entry name" value="MCPsignal_dom"/>
</dbReference>
<evidence type="ECO:0000313" key="5">
    <source>
        <dbReference type="Proteomes" id="UP000682134"/>
    </source>
</evidence>